<comment type="caution">
    <text evidence="2">The sequence shown here is derived from an EMBL/GenBank/DDBJ whole genome shotgun (WGS) entry which is preliminary data.</text>
</comment>
<name>A0ABS3YQ11_9BACT</name>
<dbReference type="Pfam" id="PF19917">
    <property type="entry name" value="bpX1"/>
    <property type="match status" value="1"/>
</dbReference>
<protein>
    <recommendedName>
        <fullName evidence="1">MoxR-vWA-beta-propeller ternary system domain-containing protein</fullName>
    </recommendedName>
</protein>
<gene>
    <name evidence="2" type="ORF">J7I42_03575</name>
</gene>
<dbReference type="SUPFAM" id="SSF48452">
    <property type="entry name" value="TPR-like"/>
    <property type="match status" value="1"/>
</dbReference>
<feature type="domain" description="MoxR-vWA-beta-propeller ternary system" evidence="1">
    <location>
        <begin position="484"/>
        <end position="565"/>
    </location>
</feature>
<dbReference type="EMBL" id="JAGHKO010000001">
    <property type="protein sequence ID" value="MBO9199331.1"/>
    <property type="molecule type" value="Genomic_DNA"/>
</dbReference>
<dbReference type="Proteomes" id="UP000677244">
    <property type="component" value="Unassembled WGS sequence"/>
</dbReference>
<dbReference type="InterPro" id="IPR045553">
    <property type="entry name" value="bpX1"/>
</dbReference>
<reference evidence="2 3" key="1">
    <citation type="submission" date="2021-03" db="EMBL/GenBank/DDBJ databases">
        <title>Assistant Professor.</title>
        <authorList>
            <person name="Huq M.A."/>
        </authorList>
    </citation>
    <scope>NUCLEOTIDE SEQUENCE [LARGE SCALE GENOMIC DNA]</scope>
    <source>
        <strain evidence="2 3">MAH-29</strain>
    </source>
</reference>
<keyword evidence="3" id="KW-1185">Reference proteome</keyword>
<accession>A0ABS3YQ11</accession>
<evidence type="ECO:0000259" key="1">
    <source>
        <dbReference type="Pfam" id="PF19917"/>
    </source>
</evidence>
<evidence type="ECO:0000313" key="2">
    <source>
        <dbReference type="EMBL" id="MBO9199331.1"/>
    </source>
</evidence>
<dbReference type="InterPro" id="IPR011990">
    <property type="entry name" value="TPR-like_helical_dom_sf"/>
</dbReference>
<evidence type="ECO:0000313" key="3">
    <source>
        <dbReference type="Proteomes" id="UP000677244"/>
    </source>
</evidence>
<dbReference type="RefSeq" id="WP_209137398.1">
    <property type="nucleotide sequence ID" value="NZ_JAGHKO010000001.1"/>
</dbReference>
<sequence>MEKKGVIDFQLVELDVSKTTTGDLLEQLDENAKTTGLAQLTKRLLAALDIPMHAHGSSDHLRRELPSNPEKQRILLVDTTLKMWGLPRVFAMSAALACALNNKSEARVASYTLSGADFKEIDLTTREGVVRSLEQLDAVLHCGRGLSRFMDQQAMRDEDEVFLITEEEITHGELFQSILASLKKPVNFLITVNRNGELRFYEYIKGHKKQLSEARFDLQELLFHITSPKEGKSDGKTRNVLSAPAFMQCLPSPLYLPASKIKFNPDCFFEMKNEHLICVTMDQRVLYWTSRKRGAREIIENLEYGQICFGTAGDSTLYILVYTGGQKNMRLYKVNLETNTVANTKLQLPVSGLAEMVFGDGYFYIKADNELFGIDAATGKAYQGKDQMGVFDLMLQRKEKAFTNASLNYYKKIVSDGYTTINTVKSVYVSADGELGLDDRLINLEMWSRTIIIHKEKSKTNCEFKAEEKEAPGIGLPNTSLKFSRFVWADGSEALVDSRGFLHLKSSDSSIPEITITMIIGKPVAFWIENGEVGGPAYFIGEANRHCQDVPWFYENYIQRFIDRIITHENIPKRTTAQSSGQLGKRSTGFNLGELAQKAIEEKDFKKAAYIYANLLGDFTTAADVLRGKDFREAAVLYNEHLKRLSMAAINYEKGGLLREAIEIYTELNQHEKAGDLYRELGQEEPALNCYEKCVVAAAAKKDYLEEARIIFEKIADLPRAKKVLLSGWQDIRQPEACLEKYFDLVADENKEQLPAAVKTFYANDQVAKKETLFLIVLNRINQKHKTAELENACQHIAYEIVSAKVSAIIPDTVLVLRNFVPGDQLLRPDLYHYFMNAFKKAPSKKTAPEKWQLKTGVRWFKTLVWHNQLLAWGEHAKGLFLARITWEGHVEYFTFDANAEINTSMLALTDENTNQILLYGFDGSLKGKWLPKNNHFQEELIVSKPGFIPSGAIGIGFRDKDIAVLSLENEAFILRYFTMEGHVKASYPCTFTHGPFDLRLLPAKPVLMKWSGNSFYLAGGNVVLRIAGDGLIDVICQSPFPIKKFAVHESQETAIEVVYAYGDQVTIHVDDTVNPYLVEGIFVNDMTFLPDDFLVLGCQWEVHVIKGTNTSWDLYWKIETKNKVIAVFPGPTRDQLGILELNGKITLHKFRE</sequence>
<proteinExistence type="predicted"/>
<organism evidence="2 3">
    <name type="scientific">Niastella soli</name>
    <dbReference type="NCBI Taxonomy" id="2821487"/>
    <lineage>
        <taxon>Bacteria</taxon>
        <taxon>Pseudomonadati</taxon>
        <taxon>Bacteroidota</taxon>
        <taxon>Chitinophagia</taxon>
        <taxon>Chitinophagales</taxon>
        <taxon>Chitinophagaceae</taxon>
        <taxon>Niastella</taxon>
    </lineage>
</organism>